<dbReference type="WBParaSite" id="BTMF_0000142201-mRNA-1">
    <property type="protein sequence ID" value="BTMF_0000142201-mRNA-1"/>
    <property type="gene ID" value="BTMF_0000142201"/>
</dbReference>
<dbReference type="EMBL" id="UZAG01000479">
    <property type="protein sequence ID" value="VDO08562.1"/>
    <property type="molecule type" value="Genomic_DNA"/>
</dbReference>
<organism evidence="4">
    <name type="scientific">Brugia timori</name>
    <dbReference type="NCBI Taxonomy" id="42155"/>
    <lineage>
        <taxon>Eukaryota</taxon>
        <taxon>Metazoa</taxon>
        <taxon>Ecdysozoa</taxon>
        <taxon>Nematoda</taxon>
        <taxon>Chromadorea</taxon>
        <taxon>Rhabditida</taxon>
        <taxon>Spirurina</taxon>
        <taxon>Spiruromorpha</taxon>
        <taxon>Filarioidea</taxon>
        <taxon>Onchocercidae</taxon>
        <taxon>Brugia</taxon>
    </lineage>
</organism>
<protein>
    <submittedName>
        <fullName evidence="4">SHR-BD domain-containing protein</fullName>
    </submittedName>
</protein>
<feature type="compositionally biased region" description="Basic and acidic residues" evidence="1">
    <location>
        <begin position="1"/>
        <end position="18"/>
    </location>
</feature>
<reference evidence="4" key="1">
    <citation type="submission" date="2017-02" db="UniProtKB">
        <authorList>
            <consortium name="WormBaseParasite"/>
        </authorList>
    </citation>
    <scope>IDENTIFICATION</scope>
</reference>
<evidence type="ECO:0000313" key="4">
    <source>
        <dbReference type="WBParaSite" id="BTMF_0000142201-mRNA-1"/>
    </source>
</evidence>
<name>A0A0R3Q532_9BILA</name>
<dbReference type="Gene3D" id="3.10.20.90">
    <property type="entry name" value="Phosphatidylinositol 3-kinase Catalytic Subunit, Chain A, domain 1"/>
    <property type="match status" value="1"/>
</dbReference>
<keyword evidence="3" id="KW-1185">Reference proteome</keyword>
<gene>
    <name evidence="2" type="ORF">BTMF_LOCUS764</name>
</gene>
<feature type="region of interest" description="Disordered" evidence="1">
    <location>
        <begin position="1"/>
        <end position="44"/>
    </location>
</feature>
<feature type="compositionally biased region" description="Low complexity" evidence="1">
    <location>
        <begin position="30"/>
        <end position="40"/>
    </location>
</feature>
<evidence type="ECO:0000256" key="1">
    <source>
        <dbReference type="SAM" id="MobiDB-lite"/>
    </source>
</evidence>
<dbReference type="AlphaFoldDB" id="A0A0R3Q532"/>
<evidence type="ECO:0000313" key="2">
    <source>
        <dbReference type="EMBL" id="VDO08562.1"/>
    </source>
</evidence>
<evidence type="ECO:0000313" key="3">
    <source>
        <dbReference type="Proteomes" id="UP000280834"/>
    </source>
</evidence>
<dbReference type="Proteomes" id="UP000280834">
    <property type="component" value="Unassembled WGS sequence"/>
</dbReference>
<sequence>MIGLKGEMRGTKQRKLSESSHTNLRRSKNSSKSSDSSSSSGKKRVTLQNVEQVLLVEYSFAAYIPDHNDGLVYMHIQDEVSTDVSELKSIGKAQTLAHSSADYTLSLNHLLDVNLRNGSQQSIPLSSKLDDSLDITIYWADERGLKFSLIGGKFATASSLLLLLADHLGIVADIFKQVCALWMVSDLLGTLKFI</sequence>
<dbReference type="STRING" id="42155.A0A0R3Q532"/>
<accession>A0A0R3Q532</accession>
<proteinExistence type="predicted"/>
<reference evidence="2 3" key="2">
    <citation type="submission" date="2018-11" db="EMBL/GenBank/DDBJ databases">
        <authorList>
            <consortium name="Pathogen Informatics"/>
        </authorList>
    </citation>
    <scope>NUCLEOTIDE SEQUENCE [LARGE SCALE GENOMIC DNA]</scope>
</reference>